<name>A0A067BGG3_SAPPC</name>
<accession>A0A067BGG3</accession>
<evidence type="ECO:0000313" key="2">
    <source>
        <dbReference type="Proteomes" id="UP000030745"/>
    </source>
</evidence>
<dbReference type="EMBL" id="KK583740">
    <property type="protein sequence ID" value="KDO17203.1"/>
    <property type="molecule type" value="Genomic_DNA"/>
</dbReference>
<organism evidence="1 2">
    <name type="scientific">Saprolegnia parasitica (strain CBS 223.65)</name>
    <dbReference type="NCBI Taxonomy" id="695850"/>
    <lineage>
        <taxon>Eukaryota</taxon>
        <taxon>Sar</taxon>
        <taxon>Stramenopiles</taxon>
        <taxon>Oomycota</taxon>
        <taxon>Saprolegniomycetes</taxon>
        <taxon>Saprolegniales</taxon>
        <taxon>Saprolegniaceae</taxon>
        <taxon>Saprolegnia</taxon>
    </lineage>
</organism>
<dbReference type="Proteomes" id="UP000030745">
    <property type="component" value="Unassembled WGS sequence"/>
</dbReference>
<evidence type="ECO:0000313" key="1">
    <source>
        <dbReference type="EMBL" id="KDO17203.1"/>
    </source>
</evidence>
<dbReference type="RefSeq" id="XP_012212088.1">
    <property type="nucleotide sequence ID" value="XM_012356698.1"/>
</dbReference>
<gene>
    <name evidence="1" type="ORF">SPRG_17394</name>
</gene>
<reference evidence="1 2" key="1">
    <citation type="journal article" date="2013" name="PLoS Genet.">
        <title>Distinctive expansion of potential virulence genes in the genome of the oomycete fish pathogen Saprolegnia parasitica.</title>
        <authorList>
            <person name="Jiang R.H."/>
            <person name="de Bruijn I."/>
            <person name="Haas B.J."/>
            <person name="Belmonte R."/>
            <person name="Lobach L."/>
            <person name="Christie J."/>
            <person name="van den Ackerveken G."/>
            <person name="Bottin A."/>
            <person name="Bulone V."/>
            <person name="Diaz-Moreno S.M."/>
            <person name="Dumas B."/>
            <person name="Fan L."/>
            <person name="Gaulin E."/>
            <person name="Govers F."/>
            <person name="Grenville-Briggs L.J."/>
            <person name="Horner N.R."/>
            <person name="Levin J.Z."/>
            <person name="Mammella M."/>
            <person name="Meijer H.J."/>
            <person name="Morris P."/>
            <person name="Nusbaum C."/>
            <person name="Oome S."/>
            <person name="Phillips A.J."/>
            <person name="van Rooyen D."/>
            <person name="Rzeszutek E."/>
            <person name="Saraiva M."/>
            <person name="Secombes C.J."/>
            <person name="Seidl M.F."/>
            <person name="Snel B."/>
            <person name="Stassen J.H."/>
            <person name="Sykes S."/>
            <person name="Tripathy S."/>
            <person name="van den Berg H."/>
            <person name="Vega-Arreguin J.C."/>
            <person name="Wawra S."/>
            <person name="Young S.K."/>
            <person name="Zeng Q."/>
            <person name="Dieguez-Uribeondo J."/>
            <person name="Russ C."/>
            <person name="Tyler B.M."/>
            <person name="van West P."/>
        </authorList>
    </citation>
    <scope>NUCLEOTIDE SEQUENCE [LARGE SCALE GENOMIC DNA]</scope>
    <source>
        <strain evidence="1 2">CBS 223.65</strain>
    </source>
</reference>
<keyword evidence="2" id="KW-1185">Reference proteome</keyword>
<sequence>MTSSCLYTAPSRDCWQRHATILLVANFSLSPAITEVAPAPLASPLTSIAESGEVFIAPTHNLMAVAWRRLLSAADTMRLLCITASDSFVLYASLLTGLFFAPKTAQDDTTALELSRHMTTI</sequence>
<dbReference type="VEuPathDB" id="FungiDB:SPRG_17394"/>
<dbReference type="AlphaFoldDB" id="A0A067BGG3"/>
<protein>
    <submittedName>
        <fullName evidence="1">Uncharacterized protein</fullName>
    </submittedName>
</protein>
<proteinExistence type="predicted"/>
<dbReference type="KEGG" id="spar:SPRG_17394"/>
<dbReference type="GeneID" id="24138937"/>